<dbReference type="GeneID" id="87903481"/>
<dbReference type="RefSeq" id="XP_062741568.1">
    <property type="nucleotide sequence ID" value="XM_062883782.1"/>
</dbReference>
<sequence>MVDHLSLQLPVALSEDFELHGWDPGNRCWTCTPPETVGGKPAQILLTVDELPVVIPVRFHYPLLPLKSQPPDPHPKLISPIKPLSDDTIDEILSVFEDAIGFYLLINHQLQVIVSDEFDYEEELHKYTADFGGLKWLSQHEWTDIKYNSSNLALLDDNLIEDDARSIGVIDSRCEMVGQGIFRVYQQGRPRRSFRSLLSRAPVDSRDDPASWTSLVARSILYRVRQPSNFKELGQSGTPVCVVENLPNNAGKIAKVAGFSSFIQMSSDSQRFDLEGERLYKRLEEGRVAFYGAF</sequence>
<keyword evidence="2" id="KW-1185">Reference proteome</keyword>
<name>A0ABR0GA61_9PEZI</name>
<accession>A0ABR0GA61</accession>
<dbReference type="EMBL" id="JAFFHA010000007">
    <property type="protein sequence ID" value="KAK4652593.1"/>
    <property type="molecule type" value="Genomic_DNA"/>
</dbReference>
<gene>
    <name evidence="1" type="ORF">QC762_0074730</name>
</gene>
<proteinExistence type="predicted"/>
<protein>
    <submittedName>
        <fullName evidence="1">Uncharacterized protein</fullName>
    </submittedName>
</protein>
<organism evidence="1 2">
    <name type="scientific">Podospora pseudocomata</name>
    <dbReference type="NCBI Taxonomy" id="2093779"/>
    <lineage>
        <taxon>Eukaryota</taxon>
        <taxon>Fungi</taxon>
        <taxon>Dikarya</taxon>
        <taxon>Ascomycota</taxon>
        <taxon>Pezizomycotina</taxon>
        <taxon>Sordariomycetes</taxon>
        <taxon>Sordariomycetidae</taxon>
        <taxon>Sordariales</taxon>
        <taxon>Podosporaceae</taxon>
        <taxon>Podospora</taxon>
    </lineage>
</organism>
<evidence type="ECO:0000313" key="1">
    <source>
        <dbReference type="EMBL" id="KAK4652593.1"/>
    </source>
</evidence>
<comment type="caution">
    <text evidence="1">The sequence shown here is derived from an EMBL/GenBank/DDBJ whole genome shotgun (WGS) entry which is preliminary data.</text>
</comment>
<dbReference type="Proteomes" id="UP001323405">
    <property type="component" value="Unassembled WGS sequence"/>
</dbReference>
<reference evidence="1 2" key="1">
    <citation type="journal article" date="2023" name="bioRxiv">
        <title>High-quality genome assemblies of four members of thePodospora anserinaspecies complex.</title>
        <authorList>
            <person name="Ament-Velasquez S.L."/>
            <person name="Vogan A.A."/>
            <person name="Wallerman O."/>
            <person name="Hartmann F."/>
            <person name="Gautier V."/>
            <person name="Silar P."/>
            <person name="Giraud T."/>
            <person name="Johannesson H."/>
        </authorList>
    </citation>
    <scope>NUCLEOTIDE SEQUENCE [LARGE SCALE GENOMIC DNA]</scope>
    <source>
        <strain evidence="1 2">CBS 415.72m</strain>
    </source>
</reference>
<evidence type="ECO:0000313" key="2">
    <source>
        <dbReference type="Proteomes" id="UP001323405"/>
    </source>
</evidence>